<comment type="caution">
    <text evidence="6">Lacks conserved residue(s) required for the propagation of feature annotation.</text>
</comment>
<keyword evidence="9" id="KW-1185">Reference proteome</keyword>
<keyword evidence="2" id="KW-0732">Signal</keyword>
<feature type="disulfide bond" evidence="6">
    <location>
        <begin position="165"/>
        <end position="208"/>
    </location>
</feature>
<keyword evidence="3" id="KW-0677">Repeat</keyword>
<gene>
    <name evidence="8" type="ORF">PLEPLA_LOCUS43268</name>
</gene>
<evidence type="ECO:0000313" key="8">
    <source>
        <dbReference type="EMBL" id="CAB1455492.1"/>
    </source>
</evidence>
<dbReference type="InterPro" id="IPR040729">
    <property type="entry name" value="Kazal_3"/>
</dbReference>
<feature type="disulfide bond" evidence="6">
    <location>
        <begin position="133"/>
        <end position="160"/>
    </location>
</feature>
<evidence type="ECO:0000256" key="6">
    <source>
        <dbReference type="PROSITE-ProRule" id="PRU00302"/>
    </source>
</evidence>
<evidence type="ECO:0000256" key="4">
    <source>
        <dbReference type="ARBA" id="ARBA00023157"/>
    </source>
</evidence>
<proteinExistence type="predicted"/>
<dbReference type="PANTHER" id="PTHR46393:SF7">
    <property type="entry name" value="COMPLEMENT C2"/>
    <property type="match status" value="1"/>
</dbReference>
<dbReference type="CDD" id="cd00033">
    <property type="entry name" value="CCP"/>
    <property type="match status" value="2"/>
</dbReference>
<evidence type="ECO:0000313" key="9">
    <source>
        <dbReference type="Proteomes" id="UP001153269"/>
    </source>
</evidence>
<dbReference type="Proteomes" id="UP001153269">
    <property type="component" value="Unassembled WGS sequence"/>
</dbReference>
<dbReference type="InterPro" id="IPR003884">
    <property type="entry name" value="FacI_MAC"/>
</dbReference>
<dbReference type="Pfam" id="PF21330">
    <property type="entry name" value="Kazal_C7"/>
    <property type="match status" value="1"/>
</dbReference>
<dbReference type="InterPro" id="IPR048825">
    <property type="entry name" value="C7_KAZAL"/>
</dbReference>
<evidence type="ECO:0000259" key="7">
    <source>
        <dbReference type="PROSITE" id="PS50923"/>
    </source>
</evidence>
<dbReference type="Pfam" id="PF18434">
    <property type="entry name" value="Kazal_3"/>
    <property type="match status" value="1"/>
</dbReference>
<dbReference type="SMART" id="SM00057">
    <property type="entry name" value="FIMAC"/>
    <property type="match status" value="2"/>
</dbReference>
<reference evidence="8" key="1">
    <citation type="submission" date="2020-03" db="EMBL/GenBank/DDBJ databases">
        <authorList>
            <person name="Weist P."/>
        </authorList>
    </citation>
    <scope>NUCLEOTIDE SEQUENCE</scope>
</reference>
<dbReference type="AlphaFoldDB" id="A0A9N7ZA57"/>
<feature type="domain" description="Sushi" evidence="7">
    <location>
        <begin position="103"/>
        <end position="162"/>
    </location>
</feature>
<keyword evidence="4 6" id="KW-1015">Disulfide bond</keyword>
<organism evidence="8 9">
    <name type="scientific">Pleuronectes platessa</name>
    <name type="common">European plaice</name>
    <dbReference type="NCBI Taxonomy" id="8262"/>
    <lineage>
        <taxon>Eukaryota</taxon>
        <taxon>Metazoa</taxon>
        <taxon>Chordata</taxon>
        <taxon>Craniata</taxon>
        <taxon>Vertebrata</taxon>
        <taxon>Euteleostomi</taxon>
        <taxon>Actinopterygii</taxon>
        <taxon>Neopterygii</taxon>
        <taxon>Teleostei</taxon>
        <taxon>Neoteleostei</taxon>
        <taxon>Acanthomorphata</taxon>
        <taxon>Carangaria</taxon>
        <taxon>Pleuronectiformes</taxon>
        <taxon>Pleuronectoidei</taxon>
        <taxon>Pleuronectidae</taxon>
        <taxon>Pleuronectes</taxon>
    </lineage>
</organism>
<dbReference type="Pfam" id="PF00084">
    <property type="entry name" value="Sushi"/>
    <property type="match status" value="2"/>
</dbReference>
<evidence type="ECO:0000256" key="2">
    <source>
        <dbReference type="ARBA" id="ARBA00022729"/>
    </source>
</evidence>
<keyword evidence="5" id="KW-0325">Glycoprotein</keyword>
<dbReference type="InterPro" id="IPR035976">
    <property type="entry name" value="Sushi/SCR/CCP_sf"/>
</dbReference>
<dbReference type="SMART" id="SM00032">
    <property type="entry name" value="CCP"/>
    <property type="match status" value="2"/>
</dbReference>
<sequence length="375" mass="40263">MLPAFLPASPREAWLLQHIFSFHNPTEEAGGQLSSPALPRGGRAAPAQIICSHTNRRSEGQLPTNFFKEISTHFKLFQTPSSDSMSCRTMEPQCFSLSLTPPETCGPPPNLRNGFIQNPKDLYMVGSTVDFSCIEGYYLSGHAAARCTEDKTWTQGTWVCIRSMCRYPQLSGDVLGTPTKVSYGIGETVSLHCPAGSLLDGEVSEVMCTPSLQWSPSPAGVSCKAAPTAPTPPPGLKCKPWEKVGTTECVCKMPSECSTSLLLCAGLVSTQTPRLLSLCQLGALRCIGRSFVLNTDTDCRWPPPIFTSYGDCLPGTVCHSSARECVCLNVSDCPRDSPPLCVSSAVATTMTECEVGARRCAGERFNVTGIDSCPS</sequence>
<dbReference type="SUPFAM" id="SSF57535">
    <property type="entry name" value="Complement control module/SCR domain"/>
    <property type="match status" value="2"/>
</dbReference>
<protein>
    <recommendedName>
        <fullName evidence="7">Sushi domain-containing protein</fullName>
    </recommendedName>
</protein>
<dbReference type="PANTHER" id="PTHR46393">
    <property type="entry name" value="SUSHI DOMAIN-CONTAINING PROTEIN"/>
    <property type="match status" value="1"/>
</dbReference>
<keyword evidence="1 6" id="KW-0768">Sushi</keyword>
<evidence type="ECO:0000256" key="3">
    <source>
        <dbReference type="ARBA" id="ARBA00022737"/>
    </source>
</evidence>
<dbReference type="InterPro" id="IPR000436">
    <property type="entry name" value="Sushi_SCR_CCP_dom"/>
</dbReference>
<feature type="domain" description="Sushi" evidence="7">
    <location>
        <begin position="163"/>
        <end position="225"/>
    </location>
</feature>
<dbReference type="Gene3D" id="3.30.60.30">
    <property type="match status" value="2"/>
</dbReference>
<accession>A0A9N7ZA57</accession>
<evidence type="ECO:0000256" key="5">
    <source>
        <dbReference type="ARBA" id="ARBA00023180"/>
    </source>
</evidence>
<dbReference type="EMBL" id="CADEAL010004257">
    <property type="protein sequence ID" value="CAB1455492.1"/>
    <property type="molecule type" value="Genomic_DNA"/>
</dbReference>
<name>A0A9N7ZA57_PLEPL</name>
<comment type="caution">
    <text evidence="8">The sequence shown here is derived from an EMBL/GenBank/DDBJ whole genome shotgun (WGS) entry which is preliminary data.</text>
</comment>
<dbReference type="PROSITE" id="PS50923">
    <property type="entry name" value="SUSHI"/>
    <property type="match status" value="2"/>
</dbReference>
<dbReference type="Gene3D" id="2.10.70.10">
    <property type="entry name" value="Complement Module, domain 1"/>
    <property type="match status" value="2"/>
</dbReference>
<evidence type="ECO:0000256" key="1">
    <source>
        <dbReference type="ARBA" id="ARBA00022659"/>
    </source>
</evidence>